<evidence type="ECO:0000256" key="6">
    <source>
        <dbReference type="ARBA" id="ARBA00022840"/>
    </source>
</evidence>
<dbReference type="InterPro" id="IPR050095">
    <property type="entry name" value="ECF_ABC_transporter_ATP-bd"/>
</dbReference>
<protein>
    <submittedName>
        <fullName evidence="10">ABC transporter, ATP-binding protein</fullName>
    </submittedName>
</protein>
<gene>
    <name evidence="10" type="ORF">HMPREF0493_0651</name>
</gene>
<keyword evidence="5" id="KW-0547">Nucleotide-binding</keyword>
<dbReference type="RefSeq" id="WP_006351804.1">
    <property type="nucleotide sequence ID" value="NZ_ADNY01000025.1"/>
</dbReference>
<dbReference type="eggNOG" id="COG0488">
    <property type="taxonomic scope" value="Bacteria"/>
</dbReference>
<dbReference type="PROSITE" id="PS50893">
    <property type="entry name" value="ABC_TRANSPORTER_2"/>
    <property type="match status" value="2"/>
</dbReference>
<sequence>MMASIKFDHLYFSYKKDDYIVKNLNLTIPNGFSLLIGPTGCGKSTLLKLTAGLYPKYAGHTKGRVITSLSHAMMFQNADEQFTMATPRDEIIFALENLQLNQVEYEGRLKKAVTFTQISRMLDQKISTLSGGEKQRVALAVLVAMDVDLFLLDEPFASCDPEARKFLIEKLGQLRDQGKTIVISDHVFTDYTAVCDRVYEMKNKTITLLDDEEKDALFAAKPLKKVSFALPNKIAQSLFSLNKTEIKQGRTLLMQEQLQLESSKNVLITGPNGVGKTSFFKALTQMIPYSGSLCFHQNEISKLKPRKYLRQVAQIFQAADDQFLKVTVREEIELSKKTRNSFFTDERIAAALKKLQLDSHLDQIVYSLSGGQKKKLQILLMLLGQHEVLLIDEPLSGLDHESIKQVIALMQESQKELHKSFLIISHQVAELADLCDYHLVFEAQKLKYVSEVQA</sequence>
<dbReference type="InterPro" id="IPR003439">
    <property type="entry name" value="ABC_transporter-like_ATP-bd"/>
</dbReference>
<keyword evidence="6 10" id="KW-0067">ATP-binding</keyword>
<evidence type="ECO:0000256" key="1">
    <source>
        <dbReference type="ARBA" id="ARBA00004202"/>
    </source>
</evidence>
<keyword evidence="4" id="KW-1003">Cell membrane</keyword>
<dbReference type="PROSITE" id="PS00211">
    <property type="entry name" value="ABC_TRANSPORTER_1"/>
    <property type="match status" value="2"/>
</dbReference>
<comment type="subcellular location">
    <subcellularLocation>
        <location evidence="1">Cell membrane</location>
        <topology evidence="1">Peripheral membrane protein</topology>
    </subcellularLocation>
</comment>
<evidence type="ECO:0000256" key="2">
    <source>
        <dbReference type="ARBA" id="ARBA00005417"/>
    </source>
</evidence>
<dbReference type="InterPro" id="IPR027417">
    <property type="entry name" value="P-loop_NTPase"/>
</dbReference>
<proteinExistence type="inferred from homology"/>
<feature type="domain" description="ABC transporter" evidence="9">
    <location>
        <begin position="236"/>
        <end position="454"/>
    </location>
</feature>
<dbReference type="PANTHER" id="PTHR43553:SF27">
    <property type="entry name" value="ENERGY-COUPLING FACTOR TRANSPORTER ATP-BINDING PROTEIN ECFA2"/>
    <property type="match status" value="1"/>
</dbReference>
<evidence type="ECO:0000259" key="9">
    <source>
        <dbReference type="PROSITE" id="PS50893"/>
    </source>
</evidence>
<keyword evidence="3" id="KW-0813">Transport</keyword>
<evidence type="ECO:0000256" key="8">
    <source>
        <dbReference type="ARBA" id="ARBA00023136"/>
    </source>
</evidence>
<dbReference type="GO" id="GO:0016887">
    <property type="term" value="F:ATP hydrolysis activity"/>
    <property type="evidence" value="ECO:0007669"/>
    <property type="project" value="InterPro"/>
</dbReference>
<dbReference type="STRING" id="83683.B1745_00540"/>
<evidence type="ECO:0000256" key="4">
    <source>
        <dbReference type="ARBA" id="ARBA00022475"/>
    </source>
</evidence>
<dbReference type="PATRIC" id="fig|585524.9.peg.772"/>
<dbReference type="OrthoDB" id="501320at2"/>
<dbReference type="CDD" id="cd03225">
    <property type="entry name" value="ABC_cobalt_CbiO_domain1"/>
    <property type="match status" value="2"/>
</dbReference>
<dbReference type="Proteomes" id="UP000004069">
    <property type="component" value="Unassembled WGS sequence"/>
</dbReference>
<keyword evidence="7" id="KW-1278">Translocase</keyword>
<dbReference type="GO" id="GO:0042626">
    <property type="term" value="F:ATPase-coupled transmembrane transporter activity"/>
    <property type="evidence" value="ECO:0007669"/>
    <property type="project" value="TreeGrafter"/>
</dbReference>
<dbReference type="InterPro" id="IPR003593">
    <property type="entry name" value="AAA+_ATPase"/>
</dbReference>
<keyword evidence="8" id="KW-0472">Membrane</keyword>
<dbReference type="SMART" id="SM00382">
    <property type="entry name" value="AAA"/>
    <property type="match status" value="2"/>
</dbReference>
<dbReference type="InterPro" id="IPR017871">
    <property type="entry name" value="ABC_transporter-like_CS"/>
</dbReference>
<evidence type="ECO:0000256" key="7">
    <source>
        <dbReference type="ARBA" id="ARBA00022967"/>
    </source>
</evidence>
<dbReference type="Gene3D" id="3.40.50.300">
    <property type="entry name" value="P-loop containing nucleotide triphosphate hydrolases"/>
    <property type="match status" value="2"/>
</dbReference>
<keyword evidence="11" id="KW-1185">Reference proteome</keyword>
<dbReference type="GO" id="GO:0043190">
    <property type="term" value="C:ATP-binding cassette (ABC) transporter complex"/>
    <property type="evidence" value="ECO:0007669"/>
    <property type="project" value="TreeGrafter"/>
</dbReference>
<dbReference type="InterPro" id="IPR015856">
    <property type="entry name" value="ABC_transpr_CbiO/EcfA_su"/>
</dbReference>
<comment type="caution">
    <text evidence="10">The sequence shown here is derived from an EMBL/GenBank/DDBJ whole genome shotgun (WGS) entry which is preliminary data.</text>
</comment>
<evidence type="ECO:0000313" key="11">
    <source>
        <dbReference type="Proteomes" id="UP000004069"/>
    </source>
</evidence>
<evidence type="ECO:0000256" key="3">
    <source>
        <dbReference type="ARBA" id="ARBA00022448"/>
    </source>
</evidence>
<reference evidence="10 11" key="1">
    <citation type="submission" date="2010-04" db="EMBL/GenBank/DDBJ databases">
        <authorList>
            <person name="Muzny D."/>
            <person name="Qin X."/>
            <person name="Deng J."/>
            <person name="Jiang H."/>
            <person name="Liu Y."/>
            <person name="Qu J."/>
            <person name="Song X.-Z."/>
            <person name="Zhang L."/>
            <person name="Thornton R."/>
            <person name="Coyle M."/>
            <person name="Francisco L."/>
            <person name="Jackson L."/>
            <person name="Javaid M."/>
            <person name="Korchina V."/>
            <person name="Kovar C."/>
            <person name="Mata R."/>
            <person name="Mathew T."/>
            <person name="Ngo R."/>
            <person name="Nguyen L."/>
            <person name="Nguyen N."/>
            <person name="Okwuonu G."/>
            <person name="Ongeri F."/>
            <person name="Pham C."/>
            <person name="Simmons D."/>
            <person name="Wilczek-Boney K."/>
            <person name="Hale W."/>
            <person name="Jakkamsetti A."/>
            <person name="Pham P."/>
            <person name="Ruth R."/>
            <person name="San Lucas F."/>
            <person name="Warren J."/>
            <person name="Zhang J."/>
            <person name="Zhao Z."/>
            <person name="Zhou C."/>
            <person name="Zhu D."/>
            <person name="Lee S."/>
            <person name="Bess C."/>
            <person name="Blankenburg K."/>
            <person name="Forbes L."/>
            <person name="Fu Q."/>
            <person name="Gubbala S."/>
            <person name="Hirani K."/>
            <person name="Jayaseelan J.C."/>
            <person name="Lara F."/>
            <person name="Munidasa M."/>
            <person name="Palculict T."/>
            <person name="Patil S."/>
            <person name="Pu L.-L."/>
            <person name="Saada N."/>
            <person name="Tang L."/>
            <person name="Weissenberger G."/>
            <person name="Zhu Y."/>
            <person name="Hemphill L."/>
            <person name="Shang Y."/>
            <person name="Youmans B."/>
            <person name="Ayvaz T."/>
            <person name="Ross M."/>
            <person name="Santibanez J."/>
            <person name="Aqrawi P."/>
            <person name="Gross S."/>
            <person name="Joshi V."/>
            <person name="Fowler G."/>
            <person name="Nazareth L."/>
            <person name="Reid J."/>
            <person name="Worley K."/>
            <person name="Petrosino J."/>
            <person name="Highlander S."/>
            <person name="Gibbs R."/>
        </authorList>
    </citation>
    <scope>NUCLEOTIDE SEQUENCE [LARGE SCALE GENOMIC DNA]</scope>
    <source>
        <strain evidence="10 11">DSM 11664</strain>
    </source>
</reference>
<dbReference type="PANTHER" id="PTHR43553">
    <property type="entry name" value="HEAVY METAL TRANSPORTER"/>
    <property type="match status" value="1"/>
</dbReference>
<accession>D4YSZ0</accession>
<dbReference type="SUPFAM" id="SSF52540">
    <property type="entry name" value="P-loop containing nucleoside triphosphate hydrolases"/>
    <property type="match status" value="2"/>
</dbReference>
<organism evidence="10 11">
    <name type="scientific">Lactobacillus amylolyticus DSM 11664</name>
    <dbReference type="NCBI Taxonomy" id="585524"/>
    <lineage>
        <taxon>Bacteria</taxon>
        <taxon>Bacillati</taxon>
        <taxon>Bacillota</taxon>
        <taxon>Bacilli</taxon>
        <taxon>Lactobacillales</taxon>
        <taxon>Lactobacillaceae</taxon>
        <taxon>Lactobacillus</taxon>
    </lineage>
</organism>
<dbReference type="Pfam" id="PF00005">
    <property type="entry name" value="ABC_tran"/>
    <property type="match status" value="2"/>
</dbReference>
<comment type="similarity">
    <text evidence="2">Belongs to the ABC transporter superfamily.</text>
</comment>
<name>D4YSZ0_9LACO</name>
<dbReference type="AlphaFoldDB" id="D4YSZ0"/>
<evidence type="ECO:0000313" key="10">
    <source>
        <dbReference type="EMBL" id="EFG55689.1"/>
    </source>
</evidence>
<dbReference type="EMBL" id="ADNY01000025">
    <property type="protein sequence ID" value="EFG55689.1"/>
    <property type="molecule type" value="Genomic_DNA"/>
</dbReference>
<dbReference type="GO" id="GO:0005524">
    <property type="term" value="F:ATP binding"/>
    <property type="evidence" value="ECO:0007669"/>
    <property type="project" value="UniProtKB-KW"/>
</dbReference>
<feature type="domain" description="ABC transporter" evidence="9">
    <location>
        <begin position="5"/>
        <end position="228"/>
    </location>
</feature>
<evidence type="ECO:0000256" key="5">
    <source>
        <dbReference type="ARBA" id="ARBA00022741"/>
    </source>
</evidence>